<dbReference type="Proteomes" id="UP000236630">
    <property type="component" value="Unassembled WGS sequence"/>
</dbReference>
<proteinExistence type="predicted"/>
<reference evidence="1 2" key="1">
    <citation type="journal article" date="2017" name="Front. Genet.">
        <title>Draft sequencing of the heterozygous diploid genome of Satsuma (Citrus unshiu Marc.) using a hybrid assembly approach.</title>
        <authorList>
            <person name="Shimizu T."/>
            <person name="Tanizawa Y."/>
            <person name="Mochizuki T."/>
            <person name="Nagasaki H."/>
            <person name="Yoshioka T."/>
            <person name="Toyoda A."/>
            <person name="Fujiyama A."/>
            <person name="Kaminuma E."/>
            <person name="Nakamura Y."/>
        </authorList>
    </citation>
    <scope>NUCLEOTIDE SEQUENCE [LARGE SCALE GENOMIC DNA]</scope>
    <source>
        <strain evidence="2">cv. Miyagawa wase</strain>
    </source>
</reference>
<dbReference type="PANTHER" id="PTHR31170">
    <property type="entry name" value="BNAC04G53230D PROTEIN"/>
    <property type="match status" value="1"/>
</dbReference>
<evidence type="ECO:0000313" key="2">
    <source>
        <dbReference type="Proteomes" id="UP000236630"/>
    </source>
</evidence>
<dbReference type="InterPro" id="IPR004158">
    <property type="entry name" value="DUF247_pln"/>
</dbReference>
<dbReference type="EMBL" id="BDQV01000576">
    <property type="protein sequence ID" value="GAY66427.1"/>
    <property type="molecule type" value="Genomic_DNA"/>
</dbReference>
<dbReference type="STRING" id="55188.A0A2H5QP64"/>
<gene>
    <name evidence="1" type="ORF">CUMW_248670</name>
</gene>
<organism evidence="1 2">
    <name type="scientific">Citrus unshiu</name>
    <name type="common">Satsuma mandarin</name>
    <name type="synonym">Citrus nobilis var. unshiu</name>
    <dbReference type="NCBI Taxonomy" id="55188"/>
    <lineage>
        <taxon>Eukaryota</taxon>
        <taxon>Viridiplantae</taxon>
        <taxon>Streptophyta</taxon>
        <taxon>Embryophyta</taxon>
        <taxon>Tracheophyta</taxon>
        <taxon>Spermatophyta</taxon>
        <taxon>Magnoliopsida</taxon>
        <taxon>eudicotyledons</taxon>
        <taxon>Gunneridae</taxon>
        <taxon>Pentapetalae</taxon>
        <taxon>rosids</taxon>
        <taxon>malvids</taxon>
        <taxon>Sapindales</taxon>
        <taxon>Rutaceae</taxon>
        <taxon>Aurantioideae</taxon>
        <taxon>Citrus</taxon>
    </lineage>
</organism>
<accession>A0A2H5QP64</accession>
<dbReference type="AlphaFoldDB" id="A0A2H5QP64"/>
<comment type="caution">
    <text evidence="1">The sequence shown here is derived from an EMBL/GenBank/DDBJ whole genome shotgun (WGS) entry which is preliminary data.</text>
</comment>
<dbReference type="Pfam" id="PF03140">
    <property type="entry name" value="DUF247"/>
    <property type="match status" value="1"/>
</dbReference>
<evidence type="ECO:0000313" key="1">
    <source>
        <dbReference type="EMBL" id="GAY66427.1"/>
    </source>
</evidence>
<keyword evidence="2" id="KW-1185">Reference proteome</keyword>
<protein>
    <submittedName>
        <fullName evidence="1">Uncharacterized protein</fullName>
    </submittedName>
</protein>
<name>A0A2H5QP64_CITUN</name>
<sequence length="183" mass="21506">MANEIADQLSIQIGEKLRDQFPIWSGRSIFEVPAYLRNVYQDAYEPNILSIGPYHRGKSRLNAMEEHKMCDLKVLLWRRGECNVTRYVTAIRTLGERAHKCYAESVSLEQDQFYSMSNLRGDDDPIFNLRCIIKRLRRDLLLIENQLPFFVLHEFFAMTMMPNDTEDFHGMIYSSTTMLVTIR</sequence>